<dbReference type="Proteomes" id="UP001500064">
    <property type="component" value="Unassembled WGS sequence"/>
</dbReference>
<gene>
    <name evidence="2" type="ORF">GCM10009733_007520</name>
</gene>
<name>A0ABP4QNQ1_9ACTN</name>
<reference evidence="3" key="1">
    <citation type="journal article" date="2019" name="Int. J. Syst. Evol. Microbiol.">
        <title>The Global Catalogue of Microorganisms (GCM) 10K type strain sequencing project: providing services to taxonomists for standard genome sequencing and annotation.</title>
        <authorList>
            <consortium name="The Broad Institute Genomics Platform"/>
            <consortium name="The Broad Institute Genome Sequencing Center for Infectious Disease"/>
            <person name="Wu L."/>
            <person name="Ma J."/>
        </authorList>
    </citation>
    <scope>NUCLEOTIDE SEQUENCE [LARGE SCALE GENOMIC DNA]</scope>
    <source>
        <strain evidence="3">JCM 13929</strain>
    </source>
</reference>
<organism evidence="2 3">
    <name type="scientific">Nonomuraea maheshkhaliensis</name>
    <dbReference type="NCBI Taxonomy" id="419590"/>
    <lineage>
        <taxon>Bacteria</taxon>
        <taxon>Bacillati</taxon>
        <taxon>Actinomycetota</taxon>
        <taxon>Actinomycetes</taxon>
        <taxon>Streptosporangiales</taxon>
        <taxon>Streptosporangiaceae</taxon>
        <taxon>Nonomuraea</taxon>
    </lineage>
</organism>
<evidence type="ECO:0000256" key="1">
    <source>
        <dbReference type="SAM" id="MobiDB-lite"/>
    </source>
</evidence>
<dbReference type="EMBL" id="BAAAMU010000003">
    <property type="protein sequence ID" value="GAA1613895.1"/>
    <property type="molecule type" value="Genomic_DNA"/>
</dbReference>
<accession>A0ABP4QNQ1</accession>
<sequence length="63" mass="6885">MRSGRARPAVGASDGGLPNVEIESYGADRRSRRTSEAMKDSETPILRIWAGREAAGRRSRVRG</sequence>
<comment type="caution">
    <text evidence="2">The sequence shown here is derived from an EMBL/GenBank/DDBJ whole genome shotgun (WGS) entry which is preliminary data.</text>
</comment>
<evidence type="ECO:0000313" key="3">
    <source>
        <dbReference type="Proteomes" id="UP001500064"/>
    </source>
</evidence>
<feature type="region of interest" description="Disordered" evidence="1">
    <location>
        <begin position="1"/>
        <end position="39"/>
    </location>
</feature>
<feature type="compositionally biased region" description="Basic and acidic residues" evidence="1">
    <location>
        <begin position="26"/>
        <end position="39"/>
    </location>
</feature>
<protein>
    <submittedName>
        <fullName evidence="2">Uncharacterized protein</fullName>
    </submittedName>
</protein>
<evidence type="ECO:0000313" key="2">
    <source>
        <dbReference type="EMBL" id="GAA1613895.1"/>
    </source>
</evidence>
<proteinExistence type="predicted"/>
<keyword evidence="3" id="KW-1185">Reference proteome</keyword>